<feature type="transmembrane region" description="Helical" evidence="2">
    <location>
        <begin position="300"/>
        <end position="321"/>
    </location>
</feature>
<dbReference type="Pfam" id="PF01757">
    <property type="entry name" value="Acyl_transf_3"/>
    <property type="match status" value="1"/>
</dbReference>
<feature type="transmembrane region" description="Helical" evidence="2">
    <location>
        <begin position="269"/>
        <end position="288"/>
    </location>
</feature>
<gene>
    <name evidence="4" type="ORF">EPA99_01325</name>
</gene>
<dbReference type="PANTHER" id="PTHR37312">
    <property type="entry name" value="MEMBRANE-BOUND ACYLTRANSFERASE YKRP-RELATED"/>
    <property type="match status" value="1"/>
</dbReference>
<keyword evidence="2" id="KW-0472">Membrane</keyword>
<comment type="caution">
    <text evidence="4">The sequence shown here is derived from an EMBL/GenBank/DDBJ whole genome shotgun (WGS) entry which is preliminary data.</text>
</comment>
<feature type="domain" description="Acyltransferase 3" evidence="3">
    <location>
        <begin position="37"/>
        <end position="350"/>
    </location>
</feature>
<dbReference type="OrthoDB" id="9814956at2"/>
<feature type="region of interest" description="Disordered" evidence="1">
    <location>
        <begin position="1"/>
        <end position="20"/>
    </location>
</feature>
<feature type="transmembrane region" description="Helical" evidence="2">
    <location>
        <begin position="150"/>
        <end position="169"/>
    </location>
</feature>
<feature type="transmembrane region" description="Helical" evidence="2">
    <location>
        <begin position="204"/>
        <end position="222"/>
    </location>
</feature>
<dbReference type="InterPro" id="IPR052734">
    <property type="entry name" value="Nod_factor_acetyltransferase"/>
</dbReference>
<protein>
    <submittedName>
        <fullName evidence="4">Polysaccharide biosynthesis protein GumF</fullName>
    </submittedName>
</protein>
<feature type="transmembrane region" description="Helical" evidence="2">
    <location>
        <begin position="60"/>
        <end position="80"/>
    </location>
</feature>
<dbReference type="PANTHER" id="PTHR37312:SF1">
    <property type="entry name" value="MEMBRANE-BOUND ACYLTRANSFERASE YKRP-RELATED"/>
    <property type="match status" value="1"/>
</dbReference>
<dbReference type="GO" id="GO:0016747">
    <property type="term" value="F:acyltransferase activity, transferring groups other than amino-acyl groups"/>
    <property type="evidence" value="ECO:0007669"/>
    <property type="project" value="InterPro"/>
</dbReference>
<name>A0A4Q1JYU1_9GAMM</name>
<feature type="transmembrane region" description="Helical" evidence="2">
    <location>
        <begin position="101"/>
        <end position="119"/>
    </location>
</feature>
<feature type="transmembrane region" description="Helical" evidence="2">
    <location>
        <begin position="181"/>
        <end position="198"/>
    </location>
</feature>
<dbReference type="InterPro" id="IPR002656">
    <property type="entry name" value="Acyl_transf_3_dom"/>
</dbReference>
<keyword evidence="2" id="KW-1133">Transmembrane helix</keyword>
<evidence type="ECO:0000256" key="1">
    <source>
        <dbReference type="SAM" id="MobiDB-lite"/>
    </source>
</evidence>
<proteinExistence type="predicted"/>
<evidence type="ECO:0000256" key="2">
    <source>
        <dbReference type="SAM" id="Phobius"/>
    </source>
</evidence>
<keyword evidence="2" id="KW-0812">Transmembrane</keyword>
<dbReference type="EMBL" id="SAWZ01000001">
    <property type="protein sequence ID" value="RXR08494.1"/>
    <property type="molecule type" value="Genomic_DNA"/>
</dbReference>
<dbReference type="AlphaFoldDB" id="A0A4Q1JYU1"/>
<keyword evidence="5" id="KW-1185">Reference proteome</keyword>
<reference evidence="4 5" key="1">
    <citation type="submission" date="2019-01" db="EMBL/GenBank/DDBJ databases">
        <title>Pseudoxanthomonas composti sp. nov., isolated from compost.</title>
        <authorList>
            <person name="Yang G."/>
        </authorList>
    </citation>
    <scope>NUCLEOTIDE SEQUENCE [LARGE SCALE GENOMIC DNA]</scope>
    <source>
        <strain evidence="4 5">GSS15</strain>
    </source>
</reference>
<organism evidence="4 5">
    <name type="scientific">Pseudoxanthomonas composti</name>
    <dbReference type="NCBI Taxonomy" id="2137479"/>
    <lineage>
        <taxon>Bacteria</taxon>
        <taxon>Pseudomonadati</taxon>
        <taxon>Pseudomonadota</taxon>
        <taxon>Gammaproteobacteria</taxon>
        <taxon>Lysobacterales</taxon>
        <taxon>Lysobacteraceae</taxon>
        <taxon>Pseudoxanthomonas</taxon>
    </lineage>
</organism>
<evidence type="ECO:0000313" key="4">
    <source>
        <dbReference type="EMBL" id="RXR08494.1"/>
    </source>
</evidence>
<accession>A0A4Q1JYU1</accession>
<feature type="transmembrane region" description="Helical" evidence="2">
    <location>
        <begin position="234"/>
        <end position="249"/>
    </location>
</feature>
<evidence type="ECO:0000259" key="3">
    <source>
        <dbReference type="Pfam" id="PF01757"/>
    </source>
</evidence>
<evidence type="ECO:0000313" key="5">
    <source>
        <dbReference type="Proteomes" id="UP000289784"/>
    </source>
</evidence>
<dbReference type="RefSeq" id="WP_129469386.1">
    <property type="nucleotide sequence ID" value="NZ_SAWZ01000001.1"/>
</dbReference>
<feature type="transmembrane region" description="Helical" evidence="2">
    <location>
        <begin position="333"/>
        <end position="353"/>
    </location>
</feature>
<sequence>MSVLPGSPEPLPGGGNFTLPLQPKGRASGVAAARDTRIDAVKGIGIALVVIGHAKGAPGLYTVLTSALTMPLFFFVSGWLSSDGARAQQGLLQRQRHLVKTLLLPYAFFFFCAYAYWLLTRHIGEKAVRWGGLPWWDPLKGLVTGLGPDLYVNVAIWFLPALFTTTFFFNLGRRWLEPPALVLIGIATTAIWTSIAPLPYRLPWGLDIVPVSLFFYAAGAAFRQWGVLRQDRGFSAMLLALAAPLWIWMSLRNGRVDFNLQGFGRHPVLLIGAGVCGIVVVMCLGELLKGLGSLGWLGRNTLVVLCTHIVVLMVTSGVAAVLKVSSLHHGMGWAVSVAFIALLASWPIHWCLARWAPWAIAAKTLPRSSTRPA</sequence>
<dbReference type="Proteomes" id="UP000289784">
    <property type="component" value="Unassembled WGS sequence"/>
</dbReference>